<keyword evidence="3" id="KW-1185">Reference proteome</keyword>
<dbReference type="NCBIfam" id="TIGR00787">
    <property type="entry name" value="dctP"/>
    <property type="match status" value="1"/>
</dbReference>
<dbReference type="InterPro" id="IPR018389">
    <property type="entry name" value="DctP_fam"/>
</dbReference>
<name>A0ABN1KKX9_9BURK</name>
<accession>A0ABN1KKX9</accession>
<dbReference type="PANTHER" id="PTHR33376:SF2">
    <property type="entry name" value="DICARBOXYLATE-BINDING PERIPLASMIC PROTEIN"/>
    <property type="match status" value="1"/>
</dbReference>
<dbReference type="InterPro" id="IPR004682">
    <property type="entry name" value="TRAP_DctP"/>
</dbReference>
<evidence type="ECO:0000313" key="2">
    <source>
        <dbReference type="EMBL" id="GAA0769919.1"/>
    </source>
</evidence>
<dbReference type="PANTHER" id="PTHR33376">
    <property type="match status" value="1"/>
</dbReference>
<keyword evidence="1" id="KW-0732">Signal</keyword>
<evidence type="ECO:0000256" key="1">
    <source>
        <dbReference type="ARBA" id="ARBA00022729"/>
    </source>
</evidence>
<gene>
    <name evidence="2" type="ORF">GCM10009107_61290</name>
</gene>
<dbReference type="InterPro" id="IPR038404">
    <property type="entry name" value="TRAP_DctP_sf"/>
</dbReference>
<evidence type="ECO:0000313" key="3">
    <source>
        <dbReference type="Proteomes" id="UP001500279"/>
    </source>
</evidence>
<dbReference type="NCBIfam" id="NF037995">
    <property type="entry name" value="TRAP_S1"/>
    <property type="match status" value="1"/>
</dbReference>
<dbReference type="Proteomes" id="UP001500279">
    <property type="component" value="Unassembled WGS sequence"/>
</dbReference>
<proteinExistence type="predicted"/>
<reference evidence="2 3" key="1">
    <citation type="journal article" date="2019" name="Int. J. Syst. Evol. Microbiol.">
        <title>The Global Catalogue of Microorganisms (GCM) 10K type strain sequencing project: providing services to taxonomists for standard genome sequencing and annotation.</title>
        <authorList>
            <consortium name="The Broad Institute Genomics Platform"/>
            <consortium name="The Broad Institute Genome Sequencing Center for Infectious Disease"/>
            <person name="Wu L."/>
            <person name="Ma J."/>
        </authorList>
    </citation>
    <scope>NUCLEOTIDE SEQUENCE [LARGE SCALE GENOMIC DNA]</scope>
    <source>
        <strain evidence="2 3">JCM 15503</strain>
    </source>
</reference>
<dbReference type="Gene3D" id="3.40.190.170">
    <property type="entry name" value="Bacterial extracellular solute-binding protein, family 7"/>
    <property type="match status" value="1"/>
</dbReference>
<organism evidence="2 3">
    <name type="scientific">Ideonella azotifigens</name>
    <dbReference type="NCBI Taxonomy" id="513160"/>
    <lineage>
        <taxon>Bacteria</taxon>
        <taxon>Pseudomonadati</taxon>
        <taxon>Pseudomonadota</taxon>
        <taxon>Betaproteobacteria</taxon>
        <taxon>Burkholderiales</taxon>
        <taxon>Sphaerotilaceae</taxon>
        <taxon>Ideonella</taxon>
    </lineage>
</organism>
<dbReference type="PIRSF" id="PIRSF006470">
    <property type="entry name" value="DctB"/>
    <property type="match status" value="1"/>
</dbReference>
<protein>
    <submittedName>
        <fullName evidence="2">TRAP transporter substrate-binding protein</fullName>
    </submittedName>
</protein>
<dbReference type="EMBL" id="BAAAEW010000047">
    <property type="protein sequence ID" value="GAA0769919.1"/>
    <property type="molecule type" value="Genomic_DNA"/>
</dbReference>
<dbReference type="Pfam" id="PF03480">
    <property type="entry name" value="DctP"/>
    <property type="match status" value="1"/>
</dbReference>
<dbReference type="CDD" id="cd13671">
    <property type="entry name" value="PBP2_TRAP_SBP_like_3"/>
    <property type="match status" value="1"/>
</dbReference>
<comment type="caution">
    <text evidence="2">The sequence shown here is derived from an EMBL/GenBank/DDBJ whole genome shotgun (WGS) entry which is preliminary data.</text>
</comment>
<sequence length="310" mass="34072">MGAWPASAQTQLRAWNTHPDGYPVTEAMKSFIHEVELGTKGAVKIELFSNASLGDQAKAVTMFKAGEIDVAEFNSAPLSEAAPGLKAYNLPFLFIDAAHMFRFLDGAAGERLAEKLKASGFVVLGWYNGGARSFFCANKLMTRTEDFAGQKIRVQQSEAYIEMVKLLGATPVVLPYKDVLDGLQKGTVDCAEGNMVSYESTGQYKAAKYMLLDSHMVSPEALVVSTKLWDKLSPQDRVVFQKAGKSSALLMRELWDKRVVTARAAVTKDGAQFANVIDFSPYVRRMSPLYSKYMADPAVRGELLEIISNK</sequence>